<gene>
    <name evidence="2" type="ORF">AAFF_G00226140</name>
</gene>
<feature type="compositionally biased region" description="Low complexity" evidence="1">
    <location>
        <begin position="47"/>
        <end position="57"/>
    </location>
</feature>
<evidence type="ECO:0000256" key="1">
    <source>
        <dbReference type="SAM" id="MobiDB-lite"/>
    </source>
</evidence>
<dbReference type="EMBL" id="JAINUG010000003">
    <property type="protein sequence ID" value="KAJ8417771.1"/>
    <property type="molecule type" value="Genomic_DNA"/>
</dbReference>
<organism evidence="2 3">
    <name type="scientific">Aldrovandia affinis</name>
    <dbReference type="NCBI Taxonomy" id="143900"/>
    <lineage>
        <taxon>Eukaryota</taxon>
        <taxon>Metazoa</taxon>
        <taxon>Chordata</taxon>
        <taxon>Craniata</taxon>
        <taxon>Vertebrata</taxon>
        <taxon>Euteleostomi</taxon>
        <taxon>Actinopterygii</taxon>
        <taxon>Neopterygii</taxon>
        <taxon>Teleostei</taxon>
        <taxon>Notacanthiformes</taxon>
        <taxon>Halosauridae</taxon>
        <taxon>Aldrovandia</taxon>
    </lineage>
</organism>
<sequence>MSCKQFNLSTKPGNTMGGKLSKRKKGYDVSDPKASQVEKQAEVTPIAAPKPVETKAPAAEPVVEAVVASEEVATEAVAAAGEAEAAPSLLEEVTALVQAVVPGILLSSEAPSDGPTDTEDAAIEPTEPIPDIVISESLSTNEFSAEQTAESGLEVEEAAVDSTAEGGSEVCEQEPAAPSPTPEGAAAETEASANQEVAADDGGAASEEAQAENGECKIADSTDELPEPEQNGDVEDRLPDPVPEEPTEPQQEECVNGIPEEPPKEQHDCELKKDLNPTANMEVPDAIGEMADVISATANQVVDLA</sequence>
<evidence type="ECO:0000313" key="2">
    <source>
        <dbReference type="EMBL" id="KAJ8417771.1"/>
    </source>
</evidence>
<feature type="region of interest" description="Disordered" evidence="1">
    <location>
        <begin position="142"/>
        <end position="268"/>
    </location>
</feature>
<proteinExistence type="predicted"/>
<name>A0AAD7TCR8_9TELE</name>
<feature type="region of interest" description="Disordered" evidence="1">
    <location>
        <begin position="107"/>
        <end position="130"/>
    </location>
</feature>
<dbReference type="AlphaFoldDB" id="A0AAD7TCR8"/>
<reference evidence="2" key="1">
    <citation type="journal article" date="2023" name="Science">
        <title>Genome structures resolve the early diversification of teleost fishes.</title>
        <authorList>
            <person name="Parey E."/>
            <person name="Louis A."/>
            <person name="Montfort J."/>
            <person name="Bouchez O."/>
            <person name="Roques C."/>
            <person name="Iampietro C."/>
            <person name="Lluch J."/>
            <person name="Castinel A."/>
            <person name="Donnadieu C."/>
            <person name="Desvignes T."/>
            <person name="Floi Bucao C."/>
            <person name="Jouanno E."/>
            <person name="Wen M."/>
            <person name="Mejri S."/>
            <person name="Dirks R."/>
            <person name="Jansen H."/>
            <person name="Henkel C."/>
            <person name="Chen W.J."/>
            <person name="Zahm M."/>
            <person name="Cabau C."/>
            <person name="Klopp C."/>
            <person name="Thompson A.W."/>
            <person name="Robinson-Rechavi M."/>
            <person name="Braasch I."/>
            <person name="Lecointre G."/>
            <person name="Bobe J."/>
            <person name="Postlethwait J.H."/>
            <person name="Berthelot C."/>
            <person name="Roest Crollius H."/>
            <person name="Guiguen Y."/>
        </authorList>
    </citation>
    <scope>NUCLEOTIDE SEQUENCE</scope>
    <source>
        <strain evidence="2">NC1722</strain>
    </source>
</reference>
<feature type="region of interest" description="Disordered" evidence="1">
    <location>
        <begin position="1"/>
        <end position="57"/>
    </location>
</feature>
<evidence type="ECO:0000313" key="3">
    <source>
        <dbReference type="Proteomes" id="UP001221898"/>
    </source>
</evidence>
<feature type="compositionally biased region" description="Low complexity" evidence="1">
    <location>
        <begin position="182"/>
        <end position="213"/>
    </location>
</feature>
<feature type="compositionally biased region" description="Acidic residues" evidence="1">
    <location>
        <begin position="242"/>
        <end position="251"/>
    </location>
</feature>
<feature type="compositionally biased region" description="Acidic residues" evidence="1">
    <location>
        <begin position="221"/>
        <end position="233"/>
    </location>
</feature>
<protein>
    <submittedName>
        <fullName evidence="2">Uncharacterized protein</fullName>
    </submittedName>
</protein>
<comment type="caution">
    <text evidence="2">The sequence shown here is derived from an EMBL/GenBank/DDBJ whole genome shotgun (WGS) entry which is preliminary data.</text>
</comment>
<accession>A0AAD7TCR8</accession>
<keyword evidence="3" id="KW-1185">Reference proteome</keyword>
<feature type="compositionally biased region" description="Polar residues" evidence="1">
    <location>
        <begin position="1"/>
        <end position="13"/>
    </location>
</feature>
<dbReference type="Proteomes" id="UP001221898">
    <property type="component" value="Unassembled WGS sequence"/>
</dbReference>